<evidence type="ECO:0000256" key="4">
    <source>
        <dbReference type="ARBA" id="ARBA00022491"/>
    </source>
</evidence>
<reference evidence="8" key="1">
    <citation type="submission" date="2021-05" db="EMBL/GenBank/DDBJ databases">
        <title>A free-living protist that lacks canonical eukaryotic 1 DNA replication and segregation systems.</title>
        <authorList>
            <person name="Salas-Leiva D.E."/>
            <person name="Tromer E.C."/>
            <person name="Curtis B.A."/>
            <person name="Jerlstrom-Hultqvist J."/>
            <person name="Kolisko M."/>
            <person name="Yi Z."/>
            <person name="Salas-Leiva J.S."/>
            <person name="Gallot-Lavallee L."/>
            <person name="Kops G.J.P.L."/>
            <person name="Archibald J.M."/>
            <person name="Simpson A.G.B."/>
            <person name="Roger A.J."/>
        </authorList>
    </citation>
    <scope>NUCLEOTIDE SEQUENCE</scope>
    <source>
        <strain evidence="8">BICM</strain>
    </source>
</reference>
<comment type="subcellular location">
    <subcellularLocation>
        <location evidence="1">Cytoplasm</location>
    </subcellularLocation>
</comment>
<dbReference type="AlphaFoldDB" id="A0A8J6ATY5"/>
<keyword evidence="4" id="KW-0678">Repressor</keyword>
<dbReference type="SUPFAM" id="SSF54211">
    <property type="entry name" value="Ribosomal protein S5 domain 2-like"/>
    <property type="match status" value="1"/>
</dbReference>
<dbReference type="PANTHER" id="PTHR16301">
    <property type="entry name" value="IMPACT-RELATED"/>
    <property type="match status" value="1"/>
</dbReference>
<dbReference type="EMBL" id="JAHDYR010000017">
    <property type="protein sequence ID" value="KAG9394063.1"/>
    <property type="molecule type" value="Genomic_DNA"/>
</dbReference>
<name>A0A8J6ATY5_9EUKA</name>
<evidence type="ECO:0000259" key="7">
    <source>
        <dbReference type="PROSITE" id="PS50908"/>
    </source>
</evidence>
<dbReference type="SUPFAM" id="SSF54495">
    <property type="entry name" value="UBC-like"/>
    <property type="match status" value="1"/>
</dbReference>
<dbReference type="InterPro" id="IPR006575">
    <property type="entry name" value="RWD_dom"/>
</dbReference>
<evidence type="ECO:0000313" key="8">
    <source>
        <dbReference type="EMBL" id="KAG9394063.1"/>
    </source>
</evidence>
<dbReference type="PROSITE" id="PS50908">
    <property type="entry name" value="RWD"/>
    <property type="match status" value="1"/>
</dbReference>
<dbReference type="GO" id="GO:0140469">
    <property type="term" value="P:GCN2-mediated signaling"/>
    <property type="evidence" value="ECO:0007669"/>
    <property type="project" value="TreeGrafter"/>
</dbReference>
<dbReference type="Pfam" id="PF05773">
    <property type="entry name" value="RWD"/>
    <property type="match status" value="1"/>
</dbReference>
<dbReference type="Gene3D" id="3.30.230.30">
    <property type="entry name" value="Impact, N-terminal domain"/>
    <property type="match status" value="1"/>
</dbReference>
<dbReference type="Pfam" id="PF01205">
    <property type="entry name" value="Impact_N"/>
    <property type="match status" value="1"/>
</dbReference>
<comment type="similarity">
    <text evidence="2">Belongs to the IMPACT family.</text>
</comment>
<dbReference type="GO" id="GO:0005737">
    <property type="term" value="C:cytoplasm"/>
    <property type="evidence" value="ECO:0007669"/>
    <property type="project" value="UniProtKB-SubCell"/>
</dbReference>
<keyword evidence="5" id="KW-0810">Translation regulation</keyword>
<dbReference type="InterPro" id="IPR001498">
    <property type="entry name" value="Impact_N"/>
</dbReference>
<dbReference type="OrthoDB" id="69641at2759"/>
<accession>A0A8J6ATY5</accession>
<evidence type="ECO:0000256" key="5">
    <source>
        <dbReference type="ARBA" id="ARBA00022845"/>
    </source>
</evidence>
<dbReference type="InterPro" id="IPR023582">
    <property type="entry name" value="Impact"/>
</dbReference>
<evidence type="ECO:0000256" key="1">
    <source>
        <dbReference type="ARBA" id="ARBA00004496"/>
    </source>
</evidence>
<dbReference type="InterPro" id="IPR016135">
    <property type="entry name" value="UBQ-conjugating_enzyme/RWD"/>
</dbReference>
<dbReference type="GO" id="GO:0006446">
    <property type="term" value="P:regulation of translational initiation"/>
    <property type="evidence" value="ECO:0007669"/>
    <property type="project" value="TreeGrafter"/>
</dbReference>
<evidence type="ECO:0000256" key="3">
    <source>
        <dbReference type="ARBA" id="ARBA00022490"/>
    </source>
</evidence>
<proteinExistence type="inferred from homology"/>
<feature type="domain" description="RWD" evidence="7">
    <location>
        <begin position="9"/>
        <end position="123"/>
    </location>
</feature>
<comment type="caution">
    <text evidence="8">The sequence shown here is derived from an EMBL/GenBank/DDBJ whole genome shotgun (WGS) entry which is preliminary data.</text>
</comment>
<protein>
    <recommendedName>
        <fullName evidence="7">RWD domain-containing protein</fullName>
    </recommendedName>
</protein>
<gene>
    <name evidence="8" type="ORF">J8273_4426</name>
</gene>
<evidence type="ECO:0000256" key="6">
    <source>
        <dbReference type="ARBA" id="ARBA00023016"/>
    </source>
</evidence>
<evidence type="ECO:0000313" key="9">
    <source>
        <dbReference type="Proteomes" id="UP000717585"/>
    </source>
</evidence>
<dbReference type="InterPro" id="IPR036956">
    <property type="entry name" value="Impact_N_sf"/>
</dbReference>
<keyword evidence="6" id="KW-0346">Stress response</keyword>
<sequence>MADLELQEDELDSLQYIITDIEIKRKYTDAGETFCVVPFSALNDVVSLEITLPLSYPTEQPVIVVPECQIGPLGFDQKKAAKKQPKLLAVAQRAIDDAVNLFTPGLGMIYDVYSSVQVVVEQFIENSKQPKSTKPKIQAPTRELEIRQSDPIVVMKSKFIAFSCRVYSPSDFTAFWDAITTQPRHADVTHHIAAYIMGDEKDSFYDDDGEHGGSIGMLKMLLDMKKRNLAIIVARWYGGKKLGPQRFRIINNMAKEAIQLWDD</sequence>
<dbReference type="PANTHER" id="PTHR16301:SF25">
    <property type="entry name" value="PROTEIN IMPACT"/>
    <property type="match status" value="1"/>
</dbReference>
<keyword evidence="9" id="KW-1185">Reference proteome</keyword>
<keyword evidence="3" id="KW-0963">Cytoplasm</keyword>
<dbReference type="Proteomes" id="UP000717585">
    <property type="component" value="Unassembled WGS sequence"/>
</dbReference>
<evidence type="ECO:0000256" key="2">
    <source>
        <dbReference type="ARBA" id="ARBA00007665"/>
    </source>
</evidence>
<dbReference type="InterPro" id="IPR020568">
    <property type="entry name" value="Ribosomal_Su5_D2-typ_SF"/>
</dbReference>
<organism evidence="8 9">
    <name type="scientific">Carpediemonas membranifera</name>
    <dbReference type="NCBI Taxonomy" id="201153"/>
    <lineage>
        <taxon>Eukaryota</taxon>
        <taxon>Metamonada</taxon>
        <taxon>Carpediemonas-like organisms</taxon>
        <taxon>Carpediemonas</taxon>
    </lineage>
</organism>